<name>G3JUU5_CORMM</name>
<dbReference type="RefSeq" id="XP_006674782.1">
    <property type="nucleotide sequence ID" value="XM_006674719.1"/>
</dbReference>
<feature type="region of interest" description="Disordered" evidence="1">
    <location>
        <begin position="78"/>
        <end position="122"/>
    </location>
</feature>
<evidence type="ECO:0000313" key="3">
    <source>
        <dbReference type="Proteomes" id="UP000001610"/>
    </source>
</evidence>
<reference evidence="2 3" key="1">
    <citation type="journal article" date="2011" name="Genome Biol.">
        <title>Genome sequence of the insect pathogenic fungus Cordyceps militaris, a valued traditional Chinese medicine.</title>
        <authorList>
            <person name="Zheng P."/>
            <person name="Xia Y."/>
            <person name="Xiao G."/>
            <person name="Xiong C."/>
            <person name="Hu X."/>
            <person name="Zhang S."/>
            <person name="Zheng H."/>
            <person name="Huang Y."/>
            <person name="Zhou Y."/>
            <person name="Wang S."/>
            <person name="Zhao G.P."/>
            <person name="Liu X."/>
            <person name="St Leger R.J."/>
            <person name="Wang C."/>
        </authorList>
    </citation>
    <scope>NUCLEOTIDE SEQUENCE [LARGE SCALE GENOMIC DNA]</scope>
    <source>
        <strain evidence="2 3">CM01</strain>
    </source>
</reference>
<dbReference type="Proteomes" id="UP000001610">
    <property type="component" value="Unassembled WGS sequence"/>
</dbReference>
<accession>G3JUU5</accession>
<dbReference type="KEGG" id="cmt:CCM_09586"/>
<gene>
    <name evidence="2" type="ORF">CCM_09586</name>
</gene>
<proteinExistence type="predicted"/>
<dbReference type="VEuPathDB" id="FungiDB:CCM_09586"/>
<organism evidence="2 3">
    <name type="scientific">Cordyceps militaris (strain CM01)</name>
    <name type="common">Caterpillar fungus</name>
    <dbReference type="NCBI Taxonomy" id="983644"/>
    <lineage>
        <taxon>Eukaryota</taxon>
        <taxon>Fungi</taxon>
        <taxon>Dikarya</taxon>
        <taxon>Ascomycota</taxon>
        <taxon>Pezizomycotina</taxon>
        <taxon>Sordariomycetes</taxon>
        <taxon>Hypocreomycetidae</taxon>
        <taxon>Hypocreales</taxon>
        <taxon>Cordycipitaceae</taxon>
        <taxon>Cordyceps</taxon>
    </lineage>
</organism>
<keyword evidence="3" id="KW-1185">Reference proteome</keyword>
<dbReference type="InParanoid" id="G3JUU5"/>
<dbReference type="HOGENOM" id="CLU_1539967_0_0_1"/>
<dbReference type="EMBL" id="JH126408">
    <property type="protein sequence ID" value="EGX87625.1"/>
    <property type="molecule type" value="Genomic_DNA"/>
</dbReference>
<dbReference type="GeneID" id="18171588"/>
<evidence type="ECO:0000313" key="2">
    <source>
        <dbReference type="EMBL" id="EGX87625.1"/>
    </source>
</evidence>
<sequence>MLSSPAHQRKTPVALSFMRMKIKAQYRSTPPLPHGAAPQGYEPIAAKVCIAKSMGKTGQRQKVSYPNWSFFFPPVPCQEKKKKKRRRNAAQEMADQPRLTMRQAKTGRPLARQPPSSGAYSPRLSAGASWMVWRKGRLGCRASRETSYRYQIDSSSSLAHMCSRVFPQSPQHMS</sequence>
<protein>
    <submittedName>
        <fullName evidence="2">Uncharacterized protein</fullName>
    </submittedName>
</protein>
<dbReference type="AlphaFoldDB" id="G3JUU5"/>
<evidence type="ECO:0000256" key="1">
    <source>
        <dbReference type="SAM" id="MobiDB-lite"/>
    </source>
</evidence>